<accession>A0A0V0RGS5</accession>
<evidence type="ECO:0000256" key="1">
    <source>
        <dbReference type="SAM" id="MobiDB-lite"/>
    </source>
</evidence>
<gene>
    <name evidence="2" type="ORF">T07_5993</name>
</gene>
<proteinExistence type="predicted"/>
<evidence type="ECO:0000313" key="3">
    <source>
        <dbReference type="Proteomes" id="UP000054630"/>
    </source>
</evidence>
<dbReference type="AlphaFoldDB" id="A0A0V0RGS5"/>
<name>A0A0V0RGS5_9BILA</name>
<organism evidence="2 3">
    <name type="scientific">Trichinella nelsoni</name>
    <dbReference type="NCBI Taxonomy" id="6336"/>
    <lineage>
        <taxon>Eukaryota</taxon>
        <taxon>Metazoa</taxon>
        <taxon>Ecdysozoa</taxon>
        <taxon>Nematoda</taxon>
        <taxon>Enoplea</taxon>
        <taxon>Dorylaimia</taxon>
        <taxon>Trichinellida</taxon>
        <taxon>Trichinellidae</taxon>
        <taxon>Trichinella</taxon>
    </lineage>
</organism>
<feature type="compositionally biased region" description="Polar residues" evidence="1">
    <location>
        <begin position="63"/>
        <end position="78"/>
    </location>
</feature>
<comment type="caution">
    <text evidence="2">The sequence shown here is derived from an EMBL/GenBank/DDBJ whole genome shotgun (WGS) entry which is preliminary data.</text>
</comment>
<reference evidence="2 3" key="1">
    <citation type="submission" date="2015-01" db="EMBL/GenBank/DDBJ databases">
        <title>Evolution of Trichinella species and genotypes.</title>
        <authorList>
            <person name="Korhonen P.K."/>
            <person name="Edoardo P."/>
            <person name="Giuseppe L.R."/>
            <person name="Gasser R.B."/>
        </authorList>
    </citation>
    <scope>NUCLEOTIDE SEQUENCE [LARGE SCALE GENOMIC DNA]</scope>
    <source>
        <strain evidence="2">ISS37</strain>
    </source>
</reference>
<dbReference type="Proteomes" id="UP000054630">
    <property type="component" value="Unassembled WGS sequence"/>
</dbReference>
<feature type="region of interest" description="Disordered" evidence="1">
    <location>
        <begin position="63"/>
        <end position="88"/>
    </location>
</feature>
<evidence type="ECO:0000313" key="2">
    <source>
        <dbReference type="EMBL" id="KRX13445.1"/>
    </source>
</evidence>
<keyword evidence="3" id="KW-1185">Reference proteome</keyword>
<protein>
    <submittedName>
        <fullName evidence="2">Uncharacterized protein</fullName>
    </submittedName>
</protein>
<dbReference type="EMBL" id="JYDL01000201">
    <property type="protein sequence ID" value="KRX13445.1"/>
    <property type="molecule type" value="Genomic_DNA"/>
</dbReference>
<sequence>MLIFKSIESTDNRVTRASEIPRSFVSLDKGAFHTENTGICQTPVSEIPASTHMMNSAFHRQSTAIPLTPGTGINQNSAPGIDHSLDKP</sequence>